<accession>A0A386ZIL7</accession>
<dbReference type="Pfam" id="PF01674">
    <property type="entry name" value="Lipase_2"/>
    <property type="match status" value="1"/>
</dbReference>
<dbReference type="EMBL" id="CP032568">
    <property type="protein sequence ID" value="AYF77377.1"/>
    <property type="molecule type" value="Genomic_DNA"/>
</dbReference>
<dbReference type="GO" id="GO:0016042">
    <property type="term" value="P:lipid catabolic process"/>
    <property type="evidence" value="ECO:0007669"/>
    <property type="project" value="InterPro"/>
</dbReference>
<organism evidence="1 2">
    <name type="scientific">Nocardia yunnanensis</name>
    <dbReference type="NCBI Taxonomy" id="2382165"/>
    <lineage>
        <taxon>Bacteria</taxon>
        <taxon>Bacillati</taxon>
        <taxon>Actinomycetota</taxon>
        <taxon>Actinomycetes</taxon>
        <taxon>Mycobacteriales</taxon>
        <taxon>Nocardiaceae</taxon>
        <taxon>Nocardia</taxon>
    </lineage>
</organism>
<dbReference type="SUPFAM" id="SSF53474">
    <property type="entry name" value="alpha/beta-Hydrolases"/>
    <property type="match status" value="1"/>
</dbReference>
<dbReference type="GO" id="GO:0016787">
    <property type="term" value="F:hydrolase activity"/>
    <property type="evidence" value="ECO:0007669"/>
    <property type="project" value="InterPro"/>
</dbReference>
<dbReference type="Proteomes" id="UP000267164">
    <property type="component" value="Chromosome"/>
</dbReference>
<dbReference type="InterPro" id="IPR029058">
    <property type="entry name" value="AB_hydrolase_fold"/>
</dbReference>
<dbReference type="AlphaFoldDB" id="A0A386ZIL7"/>
<reference evidence="1 2" key="1">
    <citation type="submission" date="2018-09" db="EMBL/GenBank/DDBJ databases">
        <title>Nocardia yunnanensis sp. nov., an actinomycete isolated from a soil sample.</title>
        <authorList>
            <person name="Zhang J."/>
        </authorList>
    </citation>
    <scope>NUCLEOTIDE SEQUENCE [LARGE SCALE GENOMIC DNA]</scope>
    <source>
        <strain evidence="1 2">CFHS0054</strain>
    </source>
</reference>
<dbReference type="InterPro" id="IPR002918">
    <property type="entry name" value="Lipase_EstA/Esterase_EstB"/>
</dbReference>
<dbReference type="KEGG" id="nyu:D7D52_30150"/>
<name>A0A386ZIL7_9NOCA</name>
<gene>
    <name evidence="1" type="ORF">D7D52_30150</name>
</gene>
<proteinExistence type="predicted"/>
<sequence>MAVMAAALAVGMGQAVGVGQAGAMPVHPPGTQPVSGTLEPALDCVPAPEQPNPVVILGGFGAVGDIRATLDKQMAGITGGIRDIGGCPLIFGYGIIGPMQAAAPVSESAGQLRDFVTKVLAATGAPKVDIVAHSSGALIANYYLKFLHGGPSVDRAVYLAPVTAGTNAATLIGGRDLPGSPDGLAGILTDATNPLRDTVFRGVQGALDCLAGSQVTTALLAGGLTVPGVHYSVLATRGDQVLTPPGTASFIDDPTVENDFFEDLYPDAGLSTHATLPMHPDAAGWVIERLLTE</sequence>
<keyword evidence="2" id="KW-1185">Reference proteome</keyword>
<dbReference type="Gene3D" id="3.40.50.1820">
    <property type="entry name" value="alpha/beta hydrolase"/>
    <property type="match status" value="1"/>
</dbReference>
<evidence type="ECO:0000313" key="2">
    <source>
        <dbReference type="Proteomes" id="UP000267164"/>
    </source>
</evidence>
<protein>
    <submittedName>
        <fullName evidence="1">Lipase</fullName>
    </submittedName>
</protein>
<dbReference type="OrthoDB" id="4528993at2"/>
<evidence type="ECO:0000313" key="1">
    <source>
        <dbReference type="EMBL" id="AYF77377.1"/>
    </source>
</evidence>